<dbReference type="SUPFAM" id="SSF75620">
    <property type="entry name" value="Release factor"/>
    <property type="match status" value="1"/>
</dbReference>
<organism evidence="7 8">
    <name type="scientific">Tetrahymena thermophila (strain SB210)</name>
    <dbReference type="NCBI Taxonomy" id="312017"/>
    <lineage>
        <taxon>Eukaryota</taxon>
        <taxon>Sar</taxon>
        <taxon>Alveolata</taxon>
        <taxon>Ciliophora</taxon>
        <taxon>Intramacronucleata</taxon>
        <taxon>Oligohymenophorea</taxon>
        <taxon>Hymenostomatida</taxon>
        <taxon>Tetrahymenina</taxon>
        <taxon>Tetrahymenidae</taxon>
        <taxon>Tetrahymena</taxon>
    </lineage>
</organism>
<dbReference type="GO" id="GO:0016787">
    <property type="term" value="F:hydrolase activity"/>
    <property type="evidence" value="ECO:0007669"/>
    <property type="project" value="UniProtKB-KW"/>
</dbReference>
<dbReference type="OrthoDB" id="277888at2759"/>
<dbReference type="KEGG" id="tet:TTHERM_001014539"/>
<dbReference type="GO" id="GO:0005739">
    <property type="term" value="C:mitochondrion"/>
    <property type="evidence" value="ECO:0007669"/>
    <property type="project" value="UniProtKB-SubCell"/>
</dbReference>
<gene>
    <name evidence="7" type="ORF">TTHERM_001014539</name>
</gene>
<feature type="domain" description="Prokaryotic-type class I peptide chain release factors" evidence="6">
    <location>
        <begin position="71"/>
        <end position="170"/>
    </location>
</feature>
<keyword evidence="7" id="KW-0378">Hydrolase</keyword>
<dbReference type="InParanoid" id="W7XET6"/>
<dbReference type="Pfam" id="PF00472">
    <property type="entry name" value="RF-1"/>
    <property type="match status" value="1"/>
</dbReference>
<evidence type="ECO:0000313" key="7">
    <source>
        <dbReference type="EMBL" id="EWS72446.1"/>
    </source>
</evidence>
<sequence length="190" mass="22371">MINYFCNFRHLLQKNASQCCKKLQYFKVQTFYYSQQFYFSINNDSNKDIDLEINQVKNVQSPQSKPQKKERIKPQIDEKDLEWKFVKGSGPGGQSVNKTSNNAVLIHKPTGIQVRSHASRELDKNKQYCMKQLSEKLDVLINGENSKKMKKEEKKKKQQDRRKRKSAEKYGNKQKNDESIKSEDNQNTQN</sequence>
<dbReference type="InterPro" id="IPR045853">
    <property type="entry name" value="Pep_chain_release_fac_I_sf"/>
</dbReference>
<evidence type="ECO:0000256" key="1">
    <source>
        <dbReference type="ARBA" id="ARBA00004173"/>
    </source>
</evidence>
<evidence type="ECO:0000259" key="6">
    <source>
        <dbReference type="Pfam" id="PF00472"/>
    </source>
</evidence>
<evidence type="ECO:0000256" key="4">
    <source>
        <dbReference type="ARBA" id="ARBA00023128"/>
    </source>
</evidence>
<accession>W7XET6</accession>
<dbReference type="RefSeq" id="XP_012655017.1">
    <property type="nucleotide sequence ID" value="XM_012799563.1"/>
</dbReference>
<reference evidence="8" key="1">
    <citation type="journal article" date="2006" name="PLoS Biol.">
        <title>Macronuclear genome sequence of the ciliate Tetrahymena thermophila, a model eukaryote.</title>
        <authorList>
            <person name="Eisen J.A."/>
            <person name="Coyne R.S."/>
            <person name="Wu M."/>
            <person name="Wu D."/>
            <person name="Thiagarajan M."/>
            <person name="Wortman J.R."/>
            <person name="Badger J.H."/>
            <person name="Ren Q."/>
            <person name="Amedeo P."/>
            <person name="Jones K.M."/>
            <person name="Tallon L.J."/>
            <person name="Delcher A.L."/>
            <person name="Salzberg S.L."/>
            <person name="Silva J.C."/>
            <person name="Haas B.J."/>
            <person name="Majoros W.H."/>
            <person name="Farzad M."/>
            <person name="Carlton J.M."/>
            <person name="Smith R.K. Jr."/>
            <person name="Garg J."/>
            <person name="Pearlman R.E."/>
            <person name="Karrer K.M."/>
            <person name="Sun L."/>
            <person name="Manning G."/>
            <person name="Elde N.C."/>
            <person name="Turkewitz A.P."/>
            <person name="Asai D.J."/>
            <person name="Wilkes D.E."/>
            <person name="Wang Y."/>
            <person name="Cai H."/>
            <person name="Collins K."/>
            <person name="Stewart B.A."/>
            <person name="Lee S.R."/>
            <person name="Wilamowska K."/>
            <person name="Weinberg Z."/>
            <person name="Ruzzo W.L."/>
            <person name="Wloga D."/>
            <person name="Gaertig J."/>
            <person name="Frankel J."/>
            <person name="Tsao C.-C."/>
            <person name="Gorovsky M.A."/>
            <person name="Keeling P.J."/>
            <person name="Waller R.F."/>
            <person name="Patron N.J."/>
            <person name="Cherry J.M."/>
            <person name="Stover N.A."/>
            <person name="Krieger C.J."/>
            <person name="del Toro C."/>
            <person name="Ryder H.F."/>
            <person name="Williamson S.C."/>
            <person name="Barbeau R.A."/>
            <person name="Hamilton E.P."/>
            <person name="Orias E."/>
        </authorList>
    </citation>
    <scope>NUCLEOTIDE SEQUENCE [LARGE SCALE GENOMIC DNA]</scope>
    <source>
        <strain evidence="8">SB210</strain>
    </source>
</reference>
<feature type="compositionally biased region" description="Basic residues" evidence="5">
    <location>
        <begin position="153"/>
        <end position="166"/>
    </location>
</feature>
<dbReference type="PANTHER" id="PTHR46203:SF1">
    <property type="entry name" value="MITOCHONDRIAL TRANSLATION RELEASE FACTOR IN RESCUE"/>
    <property type="match status" value="1"/>
</dbReference>
<dbReference type="EMBL" id="GG662521">
    <property type="protein sequence ID" value="EWS72446.1"/>
    <property type="molecule type" value="Genomic_DNA"/>
</dbReference>
<name>W7XET6_TETTS</name>
<evidence type="ECO:0000256" key="2">
    <source>
        <dbReference type="ARBA" id="ARBA00010835"/>
    </source>
</evidence>
<dbReference type="STRING" id="312017.W7XET6"/>
<dbReference type="GO" id="GO:0003747">
    <property type="term" value="F:translation release factor activity"/>
    <property type="evidence" value="ECO:0007669"/>
    <property type="project" value="InterPro"/>
</dbReference>
<evidence type="ECO:0000313" key="8">
    <source>
        <dbReference type="Proteomes" id="UP000009168"/>
    </source>
</evidence>
<feature type="compositionally biased region" description="Basic and acidic residues" evidence="5">
    <location>
        <begin position="167"/>
        <end position="184"/>
    </location>
</feature>
<comment type="similarity">
    <text evidence="2">Belongs to the prokaryotic/mitochondrial release factor family.</text>
</comment>
<protein>
    <submittedName>
        <fullName evidence="7">Peptidyl-tRNA hydrolase</fullName>
    </submittedName>
</protein>
<dbReference type="Gene3D" id="3.30.160.20">
    <property type="match status" value="1"/>
</dbReference>
<evidence type="ECO:0000256" key="3">
    <source>
        <dbReference type="ARBA" id="ARBA00022946"/>
    </source>
</evidence>
<dbReference type="GeneID" id="24441409"/>
<dbReference type="InterPro" id="IPR052405">
    <property type="entry name" value="Mito_Transl_Release_Factor"/>
</dbReference>
<keyword evidence="8" id="KW-1185">Reference proteome</keyword>
<evidence type="ECO:0000256" key="5">
    <source>
        <dbReference type="SAM" id="MobiDB-lite"/>
    </source>
</evidence>
<dbReference type="PANTHER" id="PTHR46203">
    <property type="entry name" value="PROBABLE PEPTIDE CHAIN RELEASE FACTOR C12ORF65"/>
    <property type="match status" value="1"/>
</dbReference>
<keyword evidence="4" id="KW-0496">Mitochondrion</keyword>
<comment type="subcellular location">
    <subcellularLocation>
        <location evidence="1">Mitochondrion</location>
    </subcellularLocation>
</comment>
<keyword evidence="3" id="KW-0809">Transit peptide</keyword>
<dbReference type="AlphaFoldDB" id="W7XET6"/>
<dbReference type="Proteomes" id="UP000009168">
    <property type="component" value="Unassembled WGS sequence"/>
</dbReference>
<proteinExistence type="inferred from homology"/>
<dbReference type="InterPro" id="IPR000352">
    <property type="entry name" value="Pep_chain_release_fac_I"/>
</dbReference>
<feature type="region of interest" description="Disordered" evidence="5">
    <location>
        <begin position="139"/>
        <end position="190"/>
    </location>
</feature>